<organism evidence="13 14">
    <name type="scientific">Hyphomicrobium facile</name>
    <dbReference type="NCBI Taxonomy" id="51670"/>
    <lineage>
        <taxon>Bacteria</taxon>
        <taxon>Pseudomonadati</taxon>
        <taxon>Pseudomonadota</taxon>
        <taxon>Alphaproteobacteria</taxon>
        <taxon>Hyphomicrobiales</taxon>
        <taxon>Hyphomicrobiaceae</taxon>
        <taxon>Hyphomicrobium</taxon>
    </lineage>
</organism>
<dbReference type="GO" id="GO:0005886">
    <property type="term" value="C:plasma membrane"/>
    <property type="evidence" value="ECO:0007669"/>
    <property type="project" value="UniProtKB-SubCell"/>
</dbReference>
<dbReference type="EMBL" id="FPCH01000003">
    <property type="protein sequence ID" value="SFV36963.1"/>
    <property type="molecule type" value="Genomic_DNA"/>
</dbReference>
<evidence type="ECO:0000256" key="3">
    <source>
        <dbReference type="ARBA" id="ARBA00022475"/>
    </source>
</evidence>
<proteinExistence type="inferred from homology"/>
<evidence type="ECO:0000256" key="11">
    <source>
        <dbReference type="SAM" id="Phobius"/>
    </source>
</evidence>
<dbReference type="STRING" id="51670.SAMN04488557_2923"/>
<dbReference type="GO" id="GO:0015628">
    <property type="term" value="P:protein secretion by the type II secretion system"/>
    <property type="evidence" value="ECO:0007669"/>
    <property type="project" value="InterPro"/>
</dbReference>
<dbReference type="InterPro" id="IPR012902">
    <property type="entry name" value="N_methyl_site"/>
</dbReference>
<protein>
    <recommendedName>
        <fullName evidence="2">Type II secretion system protein H</fullName>
    </recommendedName>
    <alternativeName>
        <fullName evidence="10">General secretion pathway protein H</fullName>
    </alternativeName>
</protein>
<dbReference type="NCBIfam" id="TIGR02532">
    <property type="entry name" value="IV_pilin_GFxxxE"/>
    <property type="match status" value="1"/>
</dbReference>
<evidence type="ECO:0000256" key="9">
    <source>
        <dbReference type="ARBA" id="ARBA00025772"/>
    </source>
</evidence>
<comment type="similarity">
    <text evidence="9">Belongs to the GSP H family.</text>
</comment>
<dbReference type="Pfam" id="PF12019">
    <property type="entry name" value="GspH"/>
    <property type="match status" value="1"/>
</dbReference>
<keyword evidence="5" id="KW-0997">Cell inner membrane</keyword>
<keyword evidence="7 11" id="KW-1133">Transmembrane helix</keyword>
<dbReference type="RefSeq" id="WP_177228171.1">
    <property type="nucleotide sequence ID" value="NZ_FPCH01000003.1"/>
</dbReference>
<keyword evidence="6 11" id="KW-0812">Transmembrane</keyword>
<keyword evidence="3" id="KW-1003">Cell membrane</keyword>
<evidence type="ECO:0000256" key="4">
    <source>
        <dbReference type="ARBA" id="ARBA00022481"/>
    </source>
</evidence>
<evidence type="ECO:0000256" key="5">
    <source>
        <dbReference type="ARBA" id="ARBA00022519"/>
    </source>
</evidence>
<evidence type="ECO:0000256" key="2">
    <source>
        <dbReference type="ARBA" id="ARBA00021549"/>
    </source>
</evidence>
<dbReference type="AlphaFoldDB" id="A0A1I7NQR3"/>
<evidence type="ECO:0000256" key="7">
    <source>
        <dbReference type="ARBA" id="ARBA00022989"/>
    </source>
</evidence>
<dbReference type="PROSITE" id="PS00409">
    <property type="entry name" value="PROKAR_NTER_METHYL"/>
    <property type="match status" value="1"/>
</dbReference>
<keyword evidence="4" id="KW-0488">Methylation</keyword>
<name>A0A1I7NQR3_9HYPH</name>
<comment type="subcellular location">
    <subcellularLocation>
        <location evidence="1">Cell inner membrane</location>
        <topology evidence="1">Single-pass membrane protein</topology>
    </subcellularLocation>
</comment>
<evidence type="ECO:0000256" key="6">
    <source>
        <dbReference type="ARBA" id="ARBA00022692"/>
    </source>
</evidence>
<dbReference type="Proteomes" id="UP000199423">
    <property type="component" value="Unassembled WGS sequence"/>
</dbReference>
<reference evidence="14" key="1">
    <citation type="submission" date="2016-10" db="EMBL/GenBank/DDBJ databases">
        <authorList>
            <person name="Varghese N."/>
            <person name="Submissions S."/>
        </authorList>
    </citation>
    <scope>NUCLEOTIDE SEQUENCE [LARGE SCALE GENOMIC DNA]</scope>
    <source>
        <strain evidence="14">DSM 1565</strain>
    </source>
</reference>
<evidence type="ECO:0000256" key="10">
    <source>
        <dbReference type="ARBA" id="ARBA00030775"/>
    </source>
</evidence>
<dbReference type="GO" id="GO:0015627">
    <property type="term" value="C:type II protein secretion system complex"/>
    <property type="evidence" value="ECO:0007669"/>
    <property type="project" value="InterPro"/>
</dbReference>
<dbReference type="InterPro" id="IPR045584">
    <property type="entry name" value="Pilin-like"/>
</dbReference>
<gene>
    <name evidence="13" type="ORF">SAMN04488557_2923</name>
</gene>
<dbReference type="Pfam" id="PF07963">
    <property type="entry name" value="N_methyl"/>
    <property type="match status" value="1"/>
</dbReference>
<evidence type="ECO:0000256" key="8">
    <source>
        <dbReference type="ARBA" id="ARBA00023136"/>
    </source>
</evidence>
<evidence type="ECO:0000256" key="1">
    <source>
        <dbReference type="ARBA" id="ARBA00004377"/>
    </source>
</evidence>
<accession>A0A1I7NQR3</accession>
<dbReference type="SUPFAM" id="SSF54523">
    <property type="entry name" value="Pili subunits"/>
    <property type="match status" value="1"/>
</dbReference>
<evidence type="ECO:0000259" key="12">
    <source>
        <dbReference type="Pfam" id="PF12019"/>
    </source>
</evidence>
<feature type="transmembrane region" description="Helical" evidence="11">
    <location>
        <begin position="20"/>
        <end position="43"/>
    </location>
</feature>
<feature type="domain" description="General secretion pathway GspH" evidence="12">
    <location>
        <begin position="55"/>
        <end position="148"/>
    </location>
</feature>
<keyword evidence="8 11" id="KW-0472">Membrane</keyword>
<sequence>MPIWPIRRLKSEMRAPDAGFTLLEVLVVLVIVGLTISVAWATVRSKEPDLRMLSTQLATELNFARVSAIAENRSVAMIVDQSSRSLRSTSSRSGMHLPDAVRMTFSPLEGIGRASAGSGLVFFADGSSSGGAFKLSGGSHAVVVRVDWLSGAVTREEVRR</sequence>
<evidence type="ECO:0000313" key="14">
    <source>
        <dbReference type="Proteomes" id="UP000199423"/>
    </source>
</evidence>
<evidence type="ECO:0000313" key="13">
    <source>
        <dbReference type="EMBL" id="SFV36963.1"/>
    </source>
</evidence>
<keyword evidence="14" id="KW-1185">Reference proteome</keyword>
<dbReference type="InterPro" id="IPR022346">
    <property type="entry name" value="T2SS_GspH"/>
</dbReference>